<comment type="caution">
    <text evidence="2">The sequence shown here is derived from an EMBL/GenBank/DDBJ whole genome shotgun (WGS) entry which is preliminary data.</text>
</comment>
<evidence type="ECO:0008006" key="4">
    <source>
        <dbReference type="Google" id="ProtNLM"/>
    </source>
</evidence>
<feature type="chain" id="PRO_5027059676" description="Lipoprotein" evidence="1">
    <location>
        <begin position="23"/>
        <end position="141"/>
    </location>
</feature>
<dbReference type="RefSeq" id="WP_145852768.1">
    <property type="nucleotide sequence ID" value="NZ_RPFW01000002.1"/>
</dbReference>
<gene>
    <name evidence="2" type="ORF">EAS64_10600</name>
</gene>
<protein>
    <recommendedName>
        <fullName evidence="4">Lipoprotein</fullName>
    </recommendedName>
</protein>
<accession>A0A6P2C0Z3</accession>
<evidence type="ECO:0000256" key="1">
    <source>
        <dbReference type="SAM" id="SignalP"/>
    </source>
</evidence>
<reference evidence="2 3" key="1">
    <citation type="submission" date="2018-11" db="EMBL/GenBank/DDBJ databases">
        <title>Trebonia kvetii gen.nov., sp.nov., a novel acidophilic actinobacterium, and proposal of the new actinobacterial family Treboniaceae fam. nov.</title>
        <authorList>
            <person name="Rapoport D."/>
            <person name="Sagova-Mareckova M."/>
            <person name="Sedlacek I."/>
            <person name="Provaznik J."/>
            <person name="Kralova S."/>
            <person name="Pavlinic D."/>
            <person name="Benes V."/>
            <person name="Kopecky J."/>
        </authorList>
    </citation>
    <scope>NUCLEOTIDE SEQUENCE [LARGE SCALE GENOMIC DNA]</scope>
    <source>
        <strain evidence="2 3">15Tr583</strain>
    </source>
</reference>
<keyword evidence="3" id="KW-1185">Reference proteome</keyword>
<name>A0A6P2C0Z3_9ACTN</name>
<evidence type="ECO:0000313" key="2">
    <source>
        <dbReference type="EMBL" id="TVZ05062.1"/>
    </source>
</evidence>
<dbReference type="Proteomes" id="UP000460272">
    <property type="component" value="Unassembled WGS sequence"/>
</dbReference>
<keyword evidence="1" id="KW-0732">Signal</keyword>
<organism evidence="2 3">
    <name type="scientific">Trebonia kvetii</name>
    <dbReference type="NCBI Taxonomy" id="2480626"/>
    <lineage>
        <taxon>Bacteria</taxon>
        <taxon>Bacillati</taxon>
        <taxon>Actinomycetota</taxon>
        <taxon>Actinomycetes</taxon>
        <taxon>Streptosporangiales</taxon>
        <taxon>Treboniaceae</taxon>
        <taxon>Trebonia</taxon>
    </lineage>
</organism>
<dbReference type="AlphaFoldDB" id="A0A6P2C0Z3"/>
<feature type="signal peptide" evidence="1">
    <location>
        <begin position="1"/>
        <end position="22"/>
    </location>
</feature>
<sequence length="141" mass="14321">MLAVAVLAVAACSSSPSPGGLADPVAGWASNCTVNSYPNVTVTLRLGSLGFSGQNGDVSGEDVSSLVIDFYDSAAQPFGGVGDGSPEDSGSLAYSQQFNPGDQHTVTGTVTRITLNPQYQVTFGQPTPNTYCALDQANGTP</sequence>
<proteinExistence type="predicted"/>
<dbReference type="EMBL" id="RPFW01000002">
    <property type="protein sequence ID" value="TVZ05062.1"/>
    <property type="molecule type" value="Genomic_DNA"/>
</dbReference>
<evidence type="ECO:0000313" key="3">
    <source>
        <dbReference type="Proteomes" id="UP000460272"/>
    </source>
</evidence>